<reference evidence="1" key="1">
    <citation type="submission" date="2023-08" db="EMBL/GenBank/DDBJ databases">
        <authorList>
            <person name="Alioto T."/>
            <person name="Alioto T."/>
            <person name="Gomez Garrido J."/>
        </authorList>
    </citation>
    <scope>NUCLEOTIDE SEQUENCE</scope>
</reference>
<name>A0AA36AU72_OCTVU</name>
<evidence type="ECO:0000313" key="1">
    <source>
        <dbReference type="EMBL" id="CAI9722386.1"/>
    </source>
</evidence>
<keyword evidence="2" id="KW-1185">Reference proteome</keyword>
<dbReference type="AlphaFoldDB" id="A0AA36AU72"/>
<protein>
    <submittedName>
        <fullName evidence="1">Uncharacterized protein</fullName>
    </submittedName>
</protein>
<organism evidence="1 2">
    <name type="scientific">Octopus vulgaris</name>
    <name type="common">Common octopus</name>
    <dbReference type="NCBI Taxonomy" id="6645"/>
    <lineage>
        <taxon>Eukaryota</taxon>
        <taxon>Metazoa</taxon>
        <taxon>Spiralia</taxon>
        <taxon>Lophotrochozoa</taxon>
        <taxon>Mollusca</taxon>
        <taxon>Cephalopoda</taxon>
        <taxon>Coleoidea</taxon>
        <taxon>Octopodiformes</taxon>
        <taxon>Octopoda</taxon>
        <taxon>Incirrata</taxon>
        <taxon>Octopodidae</taxon>
        <taxon>Octopus</taxon>
    </lineage>
</organism>
<sequence>MHRIVIDKVHNSHTPIKDDPKPSQSFLNIAYGVIQVRNGTAALENIRRVWIFEEHNSVLKTIFFILVVKDIDESYM</sequence>
<evidence type="ECO:0000313" key="2">
    <source>
        <dbReference type="Proteomes" id="UP001162480"/>
    </source>
</evidence>
<dbReference type="EMBL" id="OX597818">
    <property type="protein sequence ID" value="CAI9722386.1"/>
    <property type="molecule type" value="Genomic_DNA"/>
</dbReference>
<proteinExistence type="predicted"/>
<dbReference type="Proteomes" id="UP001162480">
    <property type="component" value="Chromosome 5"/>
</dbReference>
<gene>
    <name evidence="1" type="ORF">OCTVUL_1B024379</name>
</gene>
<accession>A0AA36AU72</accession>